<proteinExistence type="predicted"/>
<keyword evidence="1" id="KW-0812">Transmembrane</keyword>
<feature type="transmembrane region" description="Helical" evidence="1">
    <location>
        <begin position="33"/>
        <end position="52"/>
    </location>
</feature>
<protein>
    <submittedName>
        <fullName evidence="2">Uncharacterized protein</fullName>
    </submittedName>
</protein>
<dbReference type="AlphaFoldDB" id="A0A3D9AW09"/>
<evidence type="ECO:0000313" key="3">
    <source>
        <dbReference type="Proteomes" id="UP000256257"/>
    </source>
</evidence>
<reference evidence="2 3" key="1">
    <citation type="submission" date="2018-06" db="EMBL/GenBank/DDBJ databases">
        <title>Novel Chryseobacterium species.</title>
        <authorList>
            <person name="Newman J."/>
            <person name="Hugo C."/>
            <person name="Oosthuizen L."/>
            <person name="Charimba G."/>
        </authorList>
    </citation>
    <scope>NUCLEOTIDE SEQUENCE [LARGE SCALE GENOMIC DNA]</scope>
    <source>
        <strain evidence="2 3">7_F195</strain>
    </source>
</reference>
<dbReference type="EMBL" id="QNVV01000016">
    <property type="protein sequence ID" value="REC45415.1"/>
    <property type="molecule type" value="Genomic_DNA"/>
</dbReference>
<dbReference type="Proteomes" id="UP000256257">
    <property type="component" value="Unassembled WGS sequence"/>
</dbReference>
<organism evidence="2 3">
    <name type="scientific">Chryseobacterium pennipullorum</name>
    <dbReference type="NCBI Taxonomy" id="2258963"/>
    <lineage>
        <taxon>Bacteria</taxon>
        <taxon>Pseudomonadati</taxon>
        <taxon>Bacteroidota</taxon>
        <taxon>Flavobacteriia</taxon>
        <taxon>Flavobacteriales</taxon>
        <taxon>Weeksellaceae</taxon>
        <taxon>Chryseobacterium group</taxon>
        <taxon>Chryseobacterium</taxon>
    </lineage>
</organism>
<accession>A0A3D9AW09</accession>
<evidence type="ECO:0000256" key="1">
    <source>
        <dbReference type="SAM" id="Phobius"/>
    </source>
</evidence>
<sequence length="63" mass="7434">MFNNFKPLRKVKSLRKVKGKSKDFHKPIAVSEAFLNNLITLLNLNGLIMYLMSRKSKIFKIYF</sequence>
<gene>
    <name evidence="2" type="ORF">DRF67_15880</name>
</gene>
<keyword evidence="1" id="KW-0472">Membrane</keyword>
<comment type="caution">
    <text evidence="2">The sequence shown here is derived from an EMBL/GenBank/DDBJ whole genome shotgun (WGS) entry which is preliminary data.</text>
</comment>
<name>A0A3D9AW09_9FLAO</name>
<keyword evidence="1" id="KW-1133">Transmembrane helix</keyword>
<keyword evidence="3" id="KW-1185">Reference proteome</keyword>
<evidence type="ECO:0000313" key="2">
    <source>
        <dbReference type="EMBL" id="REC45415.1"/>
    </source>
</evidence>